<dbReference type="Pfam" id="PF09203">
    <property type="entry name" value="MspA"/>
    <property type="match status" value="1"/>
</dbReference>
<feature type="signal peptide" evidence="2">
    <location>
        <begin position="1"/>
        <end position="24"/>
    </location>
</feature>
<feature type="chain" id="PRO_5045498566" evidence="2">
    <location>
        <begin position="25"/>
        <end position="209"/>
    </location>
</feature>
<dbReference type="Gene3D" id="2.10.300.10">
    <property type="entry name" value="Porin MspA ribbon domain"/>
    <property type="match status" value="1"/>
</dbReference>
<dbReference type="Proteomes" id="UP001601444">
    <property type="component" value="Unassembled WGS sequence"/>
</dbReference>
<proteinExistence type="predicted"/>
<dbReference type="InterPro" id="IPR015286">
    <property type="entry name" value="Porin_fam_mycobact-type"/>
</dbReference>
<comment type="caution">
    <text evidence="3">The sequence shown here is derived from an EMBL/GenBank/DDBJ whole genome shotgun (WGS) entry which is preliminary data.</text>
</comment>
<dbReference type="EMBL" id="JBIAMX010000003">
    <property type="protein sequence ID" value="MFF0542662.1"/>
    <property type="molecule type" value="Genomic_DNA"/>
</dbReference>
<accession>A0ABW6PJT4</accession>
<protein>
    <submittedName>
        <fullName evidence="3">MspA family porin</fullName>
    </submittedName>
</protein>
<evidence type="ECO:0000313" key="4">
    <source>
        <dbReference type="Proteomes" id="UP001601444"/>
    </source>
</evidence>
<evidence type="ECO:0000256" key="1">
    <source>
        <dbReference type="ARBA" id="ARBA00022729"/>
    </source>
</evidence>
<sequence>MRTITALVTAGTVAFAALGGGAMAAAGPMAPHETTYQGPGGFALTIGHTDESYRQVPALNAMPTNREVFLNNTVYATPPAGATGEISSGYYVACAVDLKVTVGLSGGIDVDAGASIGFGSSGPDASVDIGPSVSAGIDLTLSMTPGEIKKIDVGTKPLGAGTTYLVNRDFHLMVGDCAGPLDVYSWATVTATTPQVTAKNSVVGDTMFL</sequence>
<gene>
    <name evidence="3" type="ORF">ACFYTF_07470</name>
</gene>
<name>A0ABW6PJT4_9NOCA</name>
<dbReference type="InterPro" id="IPR036435">
    <property type="entry name" value="Leukocidin/porin_MspA_sf"/>
</dbReference>
<keyword evidence="1 2" id="KW-0732">Signal</keyword>
<reference evidence="3 4" key="1">
    <citation type="submission" date="2024-10" db="EMBL/GenBank/DDBJ databases">
        <title>The Natural Products Discovery Center: Release of the First 8490 Sequenced Strains for Exploring Actinobacteria Biosynthetic Diversity.</title>
        <authorList>
            <person name="Kalkreuter E."/>
            <person name="Kautsar S.A."/>
            <person name="Yang D."/>
            <person name="Bader C.D."/>
            <person name="Teijaro C.N."/>
            <person name="Fluegel L."/>
            <person name="Davis C.M."/>
            <person name="Simpson J.R."/>
            <person name="Lauterbach L."/>
            <person name="Steele A.D."/>
            <person name="Gui C."/>
            <person name="Meng S."/>
            <person name="Li G."/>
            <person name="Viehrig K."/>
            <person name="Ye F."/>
            <person name="Su P."/>
            <person name="Kiefer A.F."/>
            <person name="Nichols A."/>
            <person name="Cepeda A.J."/>
            <person name="Yan W."/>
            <person name="Fan B."/>
            <person name="Jiang Y."/>
            <person name="Adhikari A."/>
            <person name="Zheng C.-J."/>
            <person name="Schuster L."/>
            <person name="Cowan T.M."/>
            <person name="Smanski M.J."/>
            <person name="Chevrette M.G."/>
            <person name="De Carvalho L.P.S."/>
            <person name="Shen B."/>
        </authorList>
    </citation>
    <scope>NUCLEOTIDE SEQUENCE [LARGE SCALE GENOMIC DNA]</scope>
    <source>
        <strain evidence="3 4">NPDC004045</strain>
    </source>
</reference>
<dbReference type="Gene3D" id="2.60.40.1650">
    <property type="entry name" value="Porin MspA (Ig-like beta-sandwich domain)"/>
    <property type="match status" value="1"/>
</dbReference>
<evidence type="ECO:0000313" key="3">
    <source>
        <dbReference type="EMBL" id="MFF0542662.1"/>
    </source>
</evidence>
<dbReference type="SUPFAM" id="SSF56959">
    <property type="entry name" value="Leukocidin-like"/>
    <property type="match status" value="1"/>
</dbReference>
<organism evidence="3 4">
    <name type="scientific">Nocardia thailandica</name>
    <dbReference type="NCBI Taxonomy" id="257275"/>
    <lineage>
        <taxon>Bacteria</taxon>
        <taxon>Bacillati</taxon>
        <taxon>Actinomycetota</taxon>
        <taxon>Actinomycetes</taxon>
        <taxon>Mycobacteriales</taxon>
        <taxon>Nocardiaceae</taxon>
        <taxon>Nocardia</taxon>
    </lineage>
</organism>
<keyword evidence="4" id="KW-1185">Reference proteome</keyword>
<evidence type="ECO:0000256" key="2">
    <source>
        <dbReference type="SAM" id="SignalP"/>
    </source>
</evidence>
<dbReference type="RefSeq" id="WP_043647893.1">
    <property type="nucleotide sequence ID" value="NZ_JBIAMX010000003.1"/>
</dbReference>